<evidence type="ECO:0000313" key="1">
    <source>
        <dbReference type="EMBL" id="QBP06411.1"/>
    </source>
</evidence>
<dbReference type="KEGG" id="vg:55614885"/>
<dbReference type="GeneID" id="55614885"/>
<reference evidence="1 2" key="1">
    <citation type="submission" date="2019-02" db="EMBL/GenBank/DDBJ databases">
        <authorList>
            <person name="He Y."/>
            <person name="Shi H."/>
            <person name="Li J."/>
            <person name="Sun Y."/>
        </authorList>
    </citation>
    <scope>NUCLEOTIDE SEQUENCE [LARGE SCALE GENOMIC DNA]</scope>
</reference>
<protein>
    <submittedName>
        <fullName evidence="1">Uncharacterized protein</fullName>
    </submittedName>
</protein>
<evidence type="ECO:0000313" key="2">
    <source>
        <dbReference type="Proteomes" id="UP000294655"/>
    </source>
</evidence>
<accession>A0A482II26</accession>
<organism evidence="1 2">
    <name type="scientific">Stenotrophomonas phage YB07</name>
    <dbReference type="NCBI Taxonomy" id="2555548"/>
    <lineage>
        <taxon>Viruses</taxon>
        <taxon>Duplodnaviria</taxon>
        <taxon>Heunggongvirae</taxon>
        <taxon>Uroviricota</taxon>
        <taxon>Caudoviricetes</taxon>
        <taxon>Menderavirus</taxon>
        <taxon>Menderavirus IMESM1</taxon>
    </lineage>
</organism>
<dbReference type="Proteomes" id="UP000294655">
    <property type="component" value="Segment"/>
</dbReference>
<proteinExistence type="predicted"/>
<dbReference type="RefSeq" id="YP_009844561.1">
    <property type="nucleotide sequence ID" value="NC_048755.1"/>
</dbReference>
<dbReference type="EMBL" id="MK580972">
    <property type="protein sequence ID" value="QBP06411.1"/>
    <property type="molecule type" value="Genomic_DNA"/>
</dbReference>
<sequence>MIKPIVRYEKAWLMGGRGEYVQAKIGNADMSEFFHVGPVMNASFNRDGTCWRVETKATVYVQVGHDFLTNAV</sequence>
<name>A0A482II26_9CAUD</name>